<protein>
    <submittedName>
        <fullName evidence="2">Uncharacterized protein</fullName>
    </submittedName>
</protein>
<feature type="non-terminal residue" evidence="2">
    <location>
        <position position="141"/>
    </location>
</feature>
<evidence type="ECO:0000313" key="2">
    <source>
        <dbReference type="EMBL" id="MBI3013950.1"/>
    </source>
</evidence>
<accession>A0A932GN68</accession>
<dbReference type="InterPro" id="IPR029151">
    <property type="entry name" value="Sensor-like_sf"/>
</dbReference>
<organism evidence="2 3">
    <name type="scientific">Tectimicrobiota bacterium</name>
    <dbReference type="NCBI Taxonomy" id="2528274"/>
    <lineage>
        <taxon>Bacteria</taxon>
        <taxon>Pseudomonadati</taxon>
        <taxon>Nitrospinota/Tectimicrobiota group</taxon>
        <taxon>Candidatus Tectimicrobiota</taxon>
    </lineage>
</organism>
<keyword evidence="1" id="KW-1133">Transmembrane helix</keyword>
<keyword evidence="1" id="KW-0472">Membrane</keyword>
<dbReference type="SUPFAM" id="SSF103190">
    <property type="entry name" value="Sensory domain-like"/>
    <property type="match status" value="1"/>
</dbReference>
<dbReference type="Proteomes" id="UP000741360">
    <property type="component" value="Unassembled WGS sequence"/>
</dbReference>
<dbReference type="EMBL" id="JACPSX010000043">
    <property type="protein sequence ID" value="MBI3013950.1"/>
    <property type="molecule type" value="Genomic_DNA"/>
</dbReference>
<keyword evidence="1" id="KW-0812">Transmembrane</keyword>
<reference evidence="2" key="1">
    <citation type="submission" date="2020-07" db="EMBL/GenBank/DDBJ databases">
        <title>Huge and variable diversity of episymbiotic CPR bacteria and DPANN archaea in groundwater ecosystems.</title>
        <authorList>
            <person name="He C.Y."/>
            <person name="Keren R."/>
            <person name="Whittaker M."/>
            <person name="Farag I.F."/>
            <person name="Doudna J."/>
            <person name="Cate J.H.D."/>
            <person name="Banfield J.F."/>
        </authorList>
    </citation>
    <scope>NUCLEOTIDE SEQUENCE</scope>
    <source>
        <strain evidence="2">NC_groundwater_717_Ag_S-0.2um_59_8</strain>
    </source>
</reference>
<comment type="caution">
    <text evidence="2">The sequence shown here is derived from an EMBL/GenBank/DDBJ whole genome shotgun (WGS) entry which is preliminary data.</text>
</comment>
<feature type="transmembrane region" description="Helical" evidence="1">
    <location>
        <begin position="12"/>
        <end position="32"/>
    </location>
</feature>
<evidence type="ECO:0000256" key="1">
    <source>
        <dbReference type="SAM" id="Phobius"/>
    </source>
</evidence>
<sequence length="141" mass="15609">MGRMLSSLRFKLSLSIIAILVVGIGITAWGNIQILDRQLLEIAKERADLLLEDVHGNVVAAMLNRQRQLIQELLDGLRGHRGIVAVRVLNERGMVQWSSNPREAGGLFPVQGLLDARNGNRSLLSDPISGDPLLRMSRVIR</sequence>
<name>A0A932GN68_UNCTE</name>
<proteinExistence type="predicted"/>
<gene>
    <name evidence="2" type="ORF">HYY65_02535</name>
</gene>
<dbReference type="Gene3D" id="3.30.450.290">
    <property type="match status" value="1"/>
</dbReference>
<evidence type="ECO:0000313" key="3">
    <source>
        <dbReference type="Proteomes" id="UP000741360"/>
    </source>
</evidence>
<dbReference type="AlphaFoldDB" id="A0A932GN68"/>